<evidence type="ECO:0000313" key="1">
    <source>
        <dbReference type="EMBL" id="ETR66151.1"/>
    </source>
</evidence>
<dbReference type="EMBL" id="ATBP01002197">
    <property type="protein sequence ID" value="ETR66151.1"/>
    <property type="molecule type" value="Genomic_DNA"/>
</dbReference>
<name>A0A1V1NUB0_9BACT</name>
<protein>
    <submittedName>
        <fullName evidence="1">Uncharacterized protein</fullName>
    </submittedName>
</protein>
<organism evidence="1 2">
    <name type="scientific">Candidatus Magnetoglobus multicellularis str. Araruama</name>
    <dbReference type="NCBI Taxonomy" id="890399"/>
    <lineage>
        <taxon>Bacteria</taxon>
        <taxon>Pseudomonadati</taxon>
        <taxon>Thermodesulfobacteriota</taxon>
        <taxon>Desulfobacteria</taxon>
        <taxon>Desulfobacterales</taxon>
        <taxon>Desulfobacteraceae</taxon>
        <taxon>Candidatus Magnetoglobus</taxon>
    </lineage>
</organism>
<comment type="caution">
    <text evidence="1">The sequence shown here is derived from an EMBL/GenBank/DDBJ whole genome shotgun (WGS) entry which is preliminary data.</text>
</comment>
<accession>A0A1V1NUB0</accession>
<gene>
    <name evidence="1" type="ORF">OMM_13176</name>
</gene>
<evidence type="ECO:0000313" key="2">
    <source>
        <dbReference type="Proteomes" id="UP000189670"/>
    </source>
</evidence>
<sequence length="79" mass="9035">MTYSFTGEILIDSKDEKAKLTVEMFNLNDRSLVEQRKAVAEVVKSMSNQFTVEELIDCIGKFESLIRTLCSELKNIEDV</sequence>
<dbReference type="AlphaFoldDB" id="A0A1V1NUB0"/>
<reference evidence="2" key="1">
    <citation type="submission" date="2012-11" db="EMBL/GenBank/DDBJ databases">
        <authorList>
            <person name="Lucero-Rivera Y.E."/>
            <person name="Tovar-Ramirez D."/>
        </authorList>
    </citation>
    <scope>NUCLEOTIDE SEQUENCE [LARGE SCALE GENOMIC DNA]</scope>
    <source>
        <strain evidence="2">Araruama</strain>
    </source>
</reference>
<dbReference type="Proteomes" id="UP000189670">
    <property type="component" value="Unassembled WGS sequence"/>
</dbReference>
<proteinExistence type="predicted"/>